<protein>
    <submittedName>
        <fullName evidence="1">Uncharacterized protein</fullName>
    </submittedName>
</protein>
<dbReference type="Proteomes" id="UP000683310">
    <property type="component" value="Chromosome"/>
</dbReference>
<dbReference type="RefSeq" id="WP_213556479.1">
    <property type="nucleotide sequence ID" value="NZ_JBHXAJ010000005.1"/>
</dbReference>
<dbReference type="EMBL" id="CP074371">
    <property type="protein sequence ID" value="QVI20369.1"/>
    <property type="molecule type" value="Genomic_DNA"/>
</dbReference>
<gene>
    <name evidence="1" type="ORF">KHQ06_29950</name>
</gene>
<organism evidence="1 2">
    <name type="scientific">Nocardia tengchongensis</name>
    <dbReference type="NCBI Taxonomy" id="2055889"/>
    <lineage>
        <taxon>Bacteria</taxon>
        <taxon>Bacillati</taxon>
        <taxon>Actinomycetota</taxon>
        <taxon>Actinomycetes</taxon>
        <taxon>Mycobacteriales</taxon>
        <taxon>Nocardiaceae</taxon>
        <taxon>Nocardia</taxon>
    </lineage>
</organism>
<sequence>MTRNLVKSAVVVGFSGGILLSGLGAASAEPARVTPIAESGSGTIAQTGFGTGSAGLDLATAMVLCKLTGGDYRLSIGMLVGPSGCLGGLLGIPKV</sequence>
<accession>A0ABX8CLC7</accession>
<proteinExistence type="predicted"/>
<reference evidence="1 2" key="1">
    <citation type="submission" date="2021-04" db="EMBL/GenBank/DDBJ databases">
        <title>Nocardia tengchongensis.</title>
        <authorList>
            <person name="Zhuang k."/>
            <person name="Ran Y."/>
            <person name="Li W."/>
        </authorList>
    </citation>
    <scope>NUCLEOTIDE SEQUENCE [LARGE SCALE GENOMIC DNA]</scope>
    <source>
        <strain evidence="1 2">CFH S0057</strain>
    </source>
</reference>
<name>A0ABX8CLC7_9NOCA</name>
<evidence type="ECO:0000313" key="2">
    <source>
        <dbReference type="Proteomes" id="UP000683310"/>
    </source>
</evidence>
<keyword evidence="2" id="KW-1185">Reference proteome</keyword>
<evidence type="ECO:0000313" key="1">
    <source>
        <dbReference type="EMBL" id="QVI20369.1"/>
    </source>
</evidence>